<dbReference type="CDD" id="cd00616">
    <property type="entry name" value="AHBA_syn"/>
    <property type="match status" value="1"/>
</dbReference>
<comment type="similarity">
    <text evidence="2 5">Belongs to the DegT/DnrJ/EryC1 family.</text>
</comment>
<evidence type="ECO:0000256" key="5">
    <source>
        <dbReference type="RuleBase" id="RU004508"/>
    </source>
</evidence>
<evidence type="ECO:0000256" key="1">
    <source>
        <dbReference type="ARBA" id="ARBA00022898"/>
    </source>
</evidence>
<dbReference type="InterPro" id="IPR015424">
    <property type="entry name" value="PyrdxlP-dep_Trfase"/>
</dbReference>
<dbReference type="SUPFAM" id="SSF53383">
    <property type="entry name" value="PLP-dependent transferases"/>
    <property type="match status" value="1"/>
</dbReference>
<accession>A0A4Q5JA80</accession>
<evidence type="ECO:0000256" key="4">
    <source>
        <dbReference type="PIRSR" id="PIRSR000390-2"/>
    </source>
</evidence>
<keyword evidence="6" id="KW-0032">Aminotransferase</keyword>
<organism evidence="6 7">
    <name type="scientific">Nocardioides iriomotensis</name>
    <dbReference type="NCBI Taxonomy" id="715784"/>
    <lineage>
        <taxon>Bacteria</taxon>
        <taxon>Bacillati</taxon>
        <taxon>Actinomycetota</taxon>
        <taxon>Actinomycetes</taxon>
        <taxon>Propionibacteriales</taxon>
        <taxon>Nocardioidaceae</taxon>
        <taxon>Nocardioides</taxon>
    </lineage>
</organism>
<dbReference type="GO" id="GO:0030170">
    <property type="term" value="F:pyridoxal phosphate binding"/>
    <property type="evidence" value="ECO:0007669"/>
    <property type="project" value="TreeGrafter"/>
</dbReference>
<sequence length="381" mass="40834">MSRAGAAASLDAIPFLDLSGTTQAVRDEVLARWNGLLDVNAFVGGEAVQRFEDAWAAYCDRRYAIGMANGTDALHLSMRALGIGPGDEVVVPANTFVATAEAVVLAGAQPAFADVDPDTLLLTPETLAAAVTPRTRAVAVVHLYGQMPDMDALCRTADELDLLVIEDMAQAQGAAWRGRRAGSFGAAGCTSFYPGKNLGAFGDAGAVVTDDPELAQTLRALRDHGRAGGTAHHDHAYVGTNSRLDALQAVVLEAKLSRLDDWNTRRRDVAAVYHELLDRTVVRPVSELEGSRGVYHLAVVRVHDRDRVRSELAELGIGTGIHYATPCHLMSPYRHLTDRPLPTVEADAAQLLSLPMSPFLSVEDAERVAKTVNEVAARDLR</sequence>
<keyword evidence="1 4" id="KW-0663">Pyridoxal phosphate</keyword>
<evidence type="ECO:0000313" key="6">
    <source>
        <dbReference type="EMBL" id="RYU15640.1"/>
    </source>
</evidence>
<dbReference type="EMBL" id="SDPU01000001">
    <property type="protein sequence ID" value="RYU15640.1"/>
    <property type="molecule type" value="Genomic_DNA"/>
</dbReference>
<dbReference type="GO" id="GO:0000271">
    <property type="term" value="P:polysaccharide biosynthetic process"/>
    <property type="evidence" value="ECO:0007669"/>
    <property type="project" value="TreeGrafter"/>
</dbReference>
<dbReference type="InterPro" id="IPR015421">
    <property type="entry name" value="PyrdxlP-dep_Trfase_major"/>
</dbReference>
<dbReference type="PIRSF" id="PIRSF000390">
    <property type="entry name" value="PLP_StrS"/>
    <property type="match status" value="1"/>
</dbReference>
<dbReference type="RefSeq" id="WP_129984923.1">
    <property type="nucleotide sequence ID" value="NZ_SDPU01000001.1"/>
</dbReference>
<dbReference type="GO" id="GO:0008483">
    <property type="term" value="F:transaminase activity"/>
    <property type="evidence" value="ECO:0007669"/>
    <property type="project" value="UniProtKB-KW"/>
</dbReference>
<dbReference type="Pfam" id="PF01041">
    <property type="entry name" value="DegT_DnrJ_EryC1"/>
    <property type="match status" value="1"/>
</dbReference>
<evidence type="ECO:0000313" key="7">
    <source>
        <dbReference type="Proteomes" id="UP000291189"/>
    </source>
</evidence>
<evidence type="ECO:0000256" key="3">
    <source>
        <dbReference type="PIRSR" id="PIRSR000390-1"/>
    </source>
</evidence>
<name>A0A4Q5JA80_9ACTN</name>
<evidence type="ECO:0000256" key="2">
    <source>
        <dbReference type="ARBA" id="ARBA00037999"/>
    </source>
</evidence>
<dbReference type="Gene3D" id="3.40.640.10">
    <property type="entry name" value="Type I PLP-dependent aspartate aminotransferase-like (Major domain)"/>
    <property type="match status" value="1"/>
</dbReference>
<feature type="modified residue" description="N6-(pyridoxal phosphate)lysine" evidence="4">
    <location>
        <position position="196"/>
    </location>
</feature>
<gene>
    <name evidence="6" type="ORF">ETU37_00535</name>
</gene>
<dbReference type="Gene3D" id="3.90.1150.10">
    <property type="entry name" value="Aspartate Aminotransferase, domain 1"/>
    <property type="match status" value="1"/>
</dbReference>
<proteinExistence type="inferred from homology"/>
<dbReference type="InterPro" id="IPR000653">
    <property type="entry name" value="DegT/StrS_aminotransferase"/>
</dbReference>
<keyword evidence="6" id="KW-0808">Transferase</keyword>
<feature type="active site" description="Proton acceptor" evidence="3">
    <location>
        <position position="196"/>
    </location>
</feature>
<dbReference type="PANTHER" id="PTHR30244:SF36">
    <property type="entry name" value="3-OXO-GLUCOSE-6-PHOSPHATE:GLUTAMATE AMINOTRANSFERASE"/>
    <property type="match status" value="1"/>
</dbReference>
<comment type="caution">
    <text evidence="6">The sequence shown here is derived from an EMBL/GenBank/DDBJ whole genome shotgun (WGS) entry which is preliminary data.</text>
</comment>
<dbReference type="AlphaFoldDB" id="A0A4Q5JA80"/>
<protein>
    <submittedName>
        <fullName evidence="6">DegT/DnrJ/EryC1/StrS family aminotransferase</fullName>
    </submittedName>
</protein>
<dbReference type="Proteomes" id="UP000291189">
    <property type="component" value="Unassembled WGS sequence"/>
</dbReference>
<reference evidence="6 7" key="1">
    <citation type="submission" date="2019-01" db="EMBL/GenBank/DDBJ databases">
        <title>Nocardioides guangzhouensis sp. nov., an actinobacterium isolated from soil.</title>
        <authorList>
            <person name="Fu Y."/>
            <person name="Cai Y."/>
            <person name="Lin Z."/>
            <person name="Chen P."/>
        </authorList>
    </citation>
    <scope>NUCLEOTIDE SEQUENCE [LARGE SCALE GENOMIC DNA]</scope>
    <source>
        <strain evidence="6 7">NBRC 105384</strain>
    </source>
</reference>
<keyword evidence="7" id="KW-1185">Reference proteome</keyword>
<dbReference type="PANTHER" id="PTHR30244">
    <property type="entry name" value="TRANSAMINASE"/>
    <property type="match status" value="1"/>
</dbReference>
<dbReference type="InterPro" id="IPR015422">
    <property type="entry name" value="PyrdxlP-dep_Trfase_small"/>
</dbReference>
<dbReference type="OrthoDB" id="9804264at2"/>